<evidence type="ECO:0000256" key="3">
    <source>
        <dbReference type="ARBA" id="ARBA00023098"/>
    </source>
</evidence>
<keyword evidence="3" id="KW-0443">Lipid metabolism</keyword>
<keyword evidence="2" id="KW-0442">Lipid degradation</keyword>
<dbReference type="AlphaFoldDB" id="A0A644SQQ6"/>
<keyword evidence="1" id="KW-0378">Hydrolase</keyword>
<dbReference type="InterPro" id="IPR050301">
    <property type="entry name" value="NTE"/>
</dbReference>
<dbReference type="InterPro" id="IPR016035">
    <property type="entry name" value="Acyl_Trfase/lysoPLipase"/>
</dbReference>
<evidence type="ECO:0000256" key="2">
    <source>
        <dbReference type="ARBA" id="ARBA00022963"/>
    </source>
</evidence>
<evidence type="ECO:0000313" key="5">
    <source>
        <dbReference type="EMBL" id="MPL56071.1"/>
    </source>
</evidence>
<dbReference type="PANTHER" id="PTHR14226">
    <property type="entry name" value="NEUROPATHY TARGET ESTERASE/SWISS CHEESE D.MELANOGASTER"/>
    <property type="match status" value="1"/>
</dbReference>
<dbReference type="EMBL" id="VSSQ01000002">
    <property type="protein sequence ID" value="MPL56071.1"/>
    <property type="molecule type" value="Genomic_DNA"/>
</dbReference>
<protein>
    <recommendedName>
        <fullName evidence="4">PNPLA domain-containing protein</fullName>
    </recommendedName>
</protein>
<dbReference type="CDD" id="cd07205">
    <property type="entry name" value="Pat_PNPLA6_PNPLA7_NTE1_like"/>
    <property type="match status" value="1"/>
</dbReference>
<dbReference type="GO" id="GO:0016042">
    <property type="term" value="P:lipid catabolic process"/>
    <property type="evidence" value="ECO:0007669"/>
    <property type="project" value="UniProtKB-KW"/>
</dbReference>
<evidence type="ECO:0000259" key="4">
    <source>
        <dbReference type="PROSITE" id="PS51635"/>
    </source>
</evidence>
<name>A0A644SQQ6_9ZZZZ</name>
<evidence type="ECO:0000256" key="1">
    <source>
        <dbReference type="ARBA" id="ARBA00022801"/>
    </source>
</evidence>
<accession>A0A644SQQ6</accession>
<organism evidence="5">
    <name type="scientific">bioreactor metagenome</name>
    <dbReference type="NCBI Taxonomy" id="1076179"/>
    <lineage>
        <taxon>unclassified sequences</taxon>
        <taxon>metagenomes</taxon>
        <taxon>ecological metagenomes</taxon>
    </lineage>
</organism>
<dbReference type="PROSITE" id="PS51635">
    <property type="entry name" value="PNPLA"/>
    <property type="match status" value="1"/>
</dbReference>
<dbReference type="InterPro" id="IPR002641">
    <property type="entry name" value="PNPLA_dom"/>
</dbReference>
<dbReference type="GO" id="GO:0016787">
    <property type="term" value="F:hydrolase activity"/>
    <property type="evidence" value="ECO:0007669"/>
    <property type="project" value="UniProtKB-KW"/>
</dbReference>
<dbReference type="SUPFAM" id="SSF52151">
    <property type="entry name" value="FabD/lysophospholipase-like"/>
    <property type="match status" value="1"/>
</dbReference>
<dbReference type="Gene3D" id="3.40.1090.10">
    <property type="entry name" value="Cytosolic phospholipase A2 catalytic domain"/>
    <property type="match status" value="2"/>
</dbReference>
<sequence>MVFLILTNETNNMKKEIGLVLSGGGTKGIAEAGALKFLEEKNIFPEVIAGTSAGAIVGGLYSFGKSPDEILEFFKSVYFFNWKHFTLTKPGFINSEVFRLYLKPIIGEIKIKDLKLELLITATDLVQGVTHVFDGDTYLLDAIIASCSVPGLTSPFQKDGMLLSDGGILNNFPSNLIREKCEKLIGVYVSPLQDIEGKQLNSIKAVSTRAYELLSHSVENYKFKDCDWFISPKELSNYGMFESNKARMDEIFKLGYEEAVKTFPENF</sequence>
<feature type="domain" description="PNPLA" evidence="4">
    <location>
        <begin position="19"/>
        <end position="178"/>
    </location>
</feature>
<proteinExistence type="predicted"/>
<comment type="caution">
    <text evidence="5">The sequence shown here is derived from an EMBL/GenBank/DDBJ whole genome shotgun (WGS) entry which is preliminary data.</text>
</comment>
<reference evidence="5" key="1">
    <citation type="submission" date="2019-08" db="EMBL/GenBank/DDBJ databases">
        <authorList>
            <person name="Kucharzyk K."/>
            <person name="Murdoch R.W."/>
            <person name="Higgins S."/>
            <person name="Loffler F."/>
        </authorList>
    </citation>
    <scope>NUCLEOTIDE SEQUENCE</scope>
</reference>
<gene>
    <name evidence="5" type="ORF">SDC9_01553</name>
</gene>
<dbReference type="Pfam" id="PF01734">
    <property type="entry name" value="Patatin"/>
    <property type="match status" value="1"/>
</dbReference>
<dbReference type="PANTHER" id="PTHR14226:SF29">
    <property type="entry name" value="NEUROPATHY TARGET ESTERASE SWS"/>
    <property type="match status" value="1"/>
</dbReference>